<dbReference type="Pfam" id="PF00201">
    <property type="entry name" value="UDPGT"/>
    <property type="match status" value="1"/>
</dbReference>
<comment type="caution">
    <text evidence="5">The sequence shown here is derived from an EMBL/GenBank/DDBJ whole genome shotgun (WGS) entry which is preliminary data.</text>
</comment>
<dbReference type="PROSITE" id="PS00375">
    <property type="entry name" value="UDPGT"/>
    <property type="match status" value="1"/>
</dbReference>
<evidence type="ECO:0000313" key="6">
    <source>
        <dbReference type="Proteomes" id="UP001179952"/>
    </source>
</evidence>
<comment type="similarity">
    <text evidence="1 3">Belongs to the UDP-glycosyltransferase family.</text>
</comment>
<dbReference type="EC" id="2.4.1.-" evidence="4"/>
<dbReference type="Proteomes" id="UP001179952">
    <property type="component" value="Unassembled WGS sequence"/>
</dbReference>
<keyword evidence="3" id="KW-0328">Glycosyltransferase</keyword>
<evidence type="ECO:0000256" key="1">
    <source>
        <dbReference type="ARBA" id="ARBA00009995"/>
    </source>
</evidence>
<organism evidence="5 6">
    <name type="scientific">Acorus gramineus</name>
    <name type="common">Dwarf sweet flag</name>
    <dbReference type="NCBI Taxonomy" id="55184"/>
    <lineage>
        <taxon>Eukaryota</taxon>
        <taxon>Viridiplantae</taxon>
        <taxon>Streptophyta</taxon>
        <taxon>Embryophyta</taxon>
        <taxon>Tracheophyta</taxon>
        <taxon>Spermatophyta</taxon>
        <taxon>Magnoliopsida</taxon>
        <taxon>Liliopsida</taxon>
        <taxon>Acoraceae</taxon>
        <taxon>Acorus</taxon>
    </lineage>
</organism>
<dbReference type="SUPFAM" id="SSF53756">
    <property type="entry name" value="UDP-Glycosyltransferase/glycogen phosphorylase"/>
    <property type="match status" value="1"/>
</dbReference>
<reference evidence="5" key="1">
    <citation type="journal article" date="2023" name="Nat. Commun.">
        <title>Diploid and tetraploid genomes of Acorus and the evolution of monocots.</title>
        <authorList>
            <person name="Ma L."/>
            <person name="Liu K.W."/>
            <person name="Li Z."/>
            <person name="Hsiao Y.Y."/>
            <person name="Qi Y."/>
            <person name="Fu T."/>
            <person name="Tang G.D."/>
            <person name="Zhang D."/>
            <person name="Sun W.H."/>
            <person name="Liu D.K."/>
            <person name="Li Y."/>
            <person name="Chen G.Z."/>
            <person name="Liu X.D."/>
            <person name="Liao X.Y."/>
            <person name="Jiang Y.T."/>
            <person name="Yu X."/>
            <person name="Hao Y."/>
            <person name="Huang J."/>
            <person name="Zhao X.W."/>
            <person name="Ke S."/>
            <person name="Chen Y.Y."/>
            <person name="Wu W.L."/>
            <person name="Hsu J.L."/>
            <person name="Lin Y.F."/>
            <person name="Huang M.D."/>
            <person name="Li C.Y."/>
            <person name="Huang L."/>
            <person name="Wang Z.W."/>
            <person name="Zhao X."/>
            <person name="Zhong W.Y."/>
            <person name="Peng D.H."/>
            <person name="Ahmad S."/>
            <person name="Lan S."/>
            <person name="Zhang J.S."/>
            <person name="Tsai W.C."/>
            <person name="Van de Peer Y."/>
            <person name="Liu Z.J."/>
        </authorList>
    </citation>
    <scope>NUCLEOTIDE SEQUENCE</scope>
    <source>
        <strain evidence="5">SCP</strain>
    </source>
</reference>
<sequence length="467" mass="51706">MEAEKVNLVFLPCPGMGHLVSTVEMTQLLCSRSPRISITILNMCPIGGPSITSSISSYISSLPTSPNITFIDLPFPSDFHFDPTQKGETIISLYIQSHKPLIKQSIQNLNHPISAIIMDLFSTTLIDLADDLGVPAYVFFTSGASFLGLMLHLPSFDGTDFMDFMEDGLAVPTLPVKLDPLALPSPMLDRTNDAYKWYMYHGRRFKDLRGVIVNSFVELESYASNSLSEARAPPVFMVGPITDVNSRQKKHKCIEWLDRQPENSVVFLCFGSMGAVSTEQAMEIARALEGCGHRFLWVLRAHDKAEGFGFALEEDAEMEGLLPEGFVERTGEWGLVLNGWVPQKEILAHSATGGFVTHCGWNSILEGVWFEVPMMAWPMYAEQRFNAVEVSEVVRVAVGMELDYGGNGGVVKAEEVERGVRCLMEDGRVRERIGEMSGVSRRVGVDGGSSFDEVGKLVEDLCNCRKR</sequence>
<evidence type="ECO:0000256" key="2">
    <source>
        <dbReference type="ARBA" id="ARBA00022679"/>
    </source>
</evidence>
<protein>
    <recommendedName>
        <fullName evidence="4">Glycosyltransferase</fullName>
        <ecNumber evidence="4">2.4.1.-</ecNumber>
    </recommendedName>
</protein>
<dbReference type="PANTHER" id="PTHR48048:SF45">
    <property type="entry name" value="GLYCOSYLTRANSFERASE"/>
    <property type="match status" value="1"/>
</dbReference>
<reference evidence="5" key="2">
    <citation type="submission" date="2023-06" db="EMBL/GenBank/DDBJ databases">
        <authorList>
            <person name="Ma L."/>
            <person name="Liu K.-W."/>
            <person name="Li Z."/>
            <person name="Hsiao Y.-Y."/>
            <person name="Qi Y."/>
            <person name="Fu T."/>
            <person name="Tang G."/>
            <person name="Zhang D."/>
            <person name="Sun W.-H."/>
            <person name="Liu D.-K."/>
            <person name="Li Y."/>
            <person name="Chen G.-Z."/>
            <person name="Liu X.-D."/>
            <person name="Liao X.-Y."/>
            <person name="Jiang Y.-T."/>
            <person name="Yu X."/>
            <person name="Hao Y."/>
            <person name="Huang J."/>
            <person name="Zhao X.-W."/>
            <person name="Ke S."/>
            <person name="Chen Y.-Y."/>
            <person name="Wu W.-L."/>
            <person name="Hsu J.-L."/>
            <person name="Lin Y.-F."/>
            <person name="Huang M.-D."/>
            <person name="Li C.-Y."/>
            <person name="Huang L."/>
            <person name="Wang Z.-W."/>
            <person name="Zhao X."/>
            <person name="Zhong W.-Y."/>
            <person name="Peng D.-H."/>
            <person name="Ahmad S."/>
            <person name="Lan S."/>
            <person name="Zhang J.-S."/>
            <person name="Tsai W.-C."/>
            <person name="Van De Peer Y."/>
            <person name="Liu Z.-J."/>
        </authorList>
    </citation>
    <scope>NUCLEOTIDE SEQUENCE</scope>
    <source>
        <strain evidence="5">SCP</strain>
        <tissue evidence="5">Leaves</tissue>
    </source>
</reference>
<accession>A0AAV9BT41</accession>
<dbReference type="InterPro" id="IPR002213">
    <property type="entry name" value="UDP_glucos_trans"/>
</dbReference>
<evidence type="ECO:0000313" key="5">
    <source>
        <dbReference type="EMBL" id="KAK1279512.1"/>
    </source>
</evidence>
<dbReference type="AlphaFoldDB" id="A0AAV9BT41"/>
<keyword evidence="6" id="KW-1185">Reference proteome</keyword>
<gene>
    <name evidence="5" type="ORF">QJS04_geneDACA021286</name>
</gene>
<name>A0AAV9BT41_ACOGR</name>
<dbReference type="InterPro" id="IPR035595">
    <property type="entry name" value="UDP_glycos_trans_CS"/>
</dbReference>
<dbReference type="Gene3D" id="3.40.50.2000">
    <property type="entry name" value="Glycogen Phosphorylase B"/>
    <property type="match status" value="2"/>
</dbReference>
<dbReference type="PANTHER" id="PTHR48048">
    <property type="entry name" value="GLYCOSYLTRANSFERASE"/>
    <property type="match status" value="1"/>
</dbReference>
<dbReference type="CDD" id="cd03784">
    <property type="entry name" value="GT1_Gtf-like"/>
    <property type="match status" value="1"/>
</dbReference>
<dbReference type="InterPro" id="IPR050481">
    <property type="entry name" value="UDP-glycosyltransf_plant"/>
</dbReference>
<dbReference type="GO" id="GO:0035251">
    <property type="term" value="F:UDP-glucosyltransferase activity"/>
    <property type="evidence" value="ECO:0007669"/>
    <property type="project" value="InterPro"/>
</dbReference>
<dbReference type="EMBL" id="JAUJYN010000001">
    <property type="protein sequence ID" value="KAK1279512.1"/>
    <property type="molecule type" value="Genomic_DNA"/>
</dbReference>
<proteinExistence type="inferred from homology"/>
<evidence type="ECO:0000256" key="3">
    <source>
        <dbReference type="RuleBase" id="RU003718"/>
    </source>
</evidence>
<keyword evidence="2 3" id="KW-0808">Transferase</keyword>
<evidence type="ECO:0000256" key="4">
    <source>
        <dbReference type="RuleBase" id="RU362057"/>
    </source>
</evidence>
<dbReference type="FunFam" id="3.40.50.2000:FF:000056">
    <property type="entry name" value="Glycosyltransferase"/>
    <property type="match status" value="1"/>
</dbReference>